<organism evidence="1">
    <name type="scientific">Tanacetum cinerariifolium</name>
    <name type="common">Dalmatian daisy</name>
    <name type="synonym">Chrysanthemum cinerariifolium</name>
    <dbReference type="NCBI Taxonomy" id="118510"/>
    <lineage>
        <taxon>Eukaryota</taxon>
        <taxon>Viridiplantae</taxon>
        <taxon>Streptophyta</taxon>
        <taxon>Embryophyta</taxon>
        <taxon>Tracheophyta</taxon>
        <taxon>Spermatophyta</taxon>
        <taxon>Magnoliopsida</taxon>
        <taxon>eudicotyledons</taxon>
        <taxon>Gunneridae</taxon>
        <taxon>Pentapetalae</taxon>
        <taxon>asterids</taxon>
        <taxon>campanulids</taxon>
        <taxon>Asterales</taxon>
        <taxon>Asteraceae</taxon>
        <taxon>Asteroideae</taxon>
        <taxon>Anthemideae</taxon>
        <taxon>Anthemidinae</taxon>
        <taxon>Tanacetum</taxon>
    </lineage>
</organism>
<proteinExistence type="predicted"/>
<sequence length="124" mass="14337">VENKHKSAYYQHECRAQTNTPLLPQHHAVQGRNEHQPRHENGVFNGVPVPVAAEVQRLGVEAITVFRHEVGLRFPHRQVGEEVAEQDEWRRANLGAAHYYAQNHADQERLHGRKHGEYRCFPLP</sequence>
<accession>A0A699UX03</accession>
<dbReference type="AlphaFoldDB" id="A0A699UX03"/>
<name>A0A699UX03_TANCI</name>
<gene>
    <name evidence="1" type="ORF">Tci_896373</name>
</gene>
<feature type="non-terminal residue" evidence="1">
    <location>
        <position position="124"/>
    </location>
</feature>
<protein>
    <submittedName>
        <fullName evidence="1">Uncharacterized protein</fullName>
    </submittedName>
</protein>
<comment type="caution">
    <text evidence="1">The sequence shown here is derived from an EMBL/GenBank/DDBJ whole genome shotgun (WGS) entry which is preliminary data.</text>
</comment>
<feature type="non-terminal residue" evidence="1">
    <location>
        <position position="1"/>
    </location>
</feature>
<dbReference type="EMBL" id="BKCJ011352250">
    <property type="protein sequence ID" value="GFD24404.1"/>
    <property type="molecule type" value="Genomic_DNA"/>
</dbReference>
<reference evidence="1" key="1">
    <citation type="journal article" date="2019" name="Sci. Rep.">
        <title>Draft genome of Tanacetum cinerariifolium, the natural source of mosquito coil.</title>
        <authorList>
            <person name="Yamashiro T."/>
            <person name="Shiraishi A."/>
            <person name="Satake H."/>
            <person name="Nakayama K."/>
        </authorList>
    </citation>
    <scope>NUCLEOTIDE SEQUENCE</scope>
</reference>
<evidence type="ECO:0000313" key="1">
    <source>
        <dbReference type="EMBL" id="GFD24404.1"/>
    </source>
</evidence>